<evidence type="ECO:0000313" key="4">
    <source>
        <dbReference type="Proteomes" id="UP000438448"/>
    </source>
</evidence>
<organism evidence="3 4">
    <name type="scientific">Nocardia macrotermitis</name>
    <dbReference type="NCBI Taxonomy" id="2585198"/>
    <lineage>
        <taxon>Bacteria</taxon>
        <taxon>Bacillati</taxon>
        <taxon>Actinomycetota</taxon>
        <taxon>Actinomycetes</taxon>
        <taxon>Mycobacteriales</taxon>
        <taxon>Nocardiaceae</taxon>
        <taxon>Nocardia</taxon>
    </lineage>
</organism>
<dbReference type="InterPro" id="IPR019674">
    <property type="entry name" value="Lipoprotein_LpqN/LpqT-like"/>
</dbReference>
<evidence type="ECO:0000256" key="2">
    <source>
        <dbReference type="SAM" id="MobiDB-lite"/>
    </source>
</evidence>
<dbReference type="AlphaFoldDB" id="A0A7K0CXV3"/>
<keyword evidence="1" id="KW-0732">Signal</keyword>
<protein>
    <submittedName>
        <fullName evidence="3">Uncharacterized protein</fullName>
    </submittedName>
</protein>
<dbReference type="OrthoDB" id="4369169at2"/>
<name>A0A7K0CXV3_9NOCA</name>
<proteinExistence type="predicted"/>
<dbReference type="Proteomes" id="UP000438448">
    <property type="component" value="Unassembled WGS sequence"/>
</dbReference>
<keyword evidence="4" id="KW-1185">Reference proteome</keyword>
<dbReference type="Pfam" id="PF10738">
    <property type="entry name" value="Lpp-LpqN"/>
    <property type="match status" value="1"/>
</dbReference>
<reference evidence="3 4" key="1">
    <citation type="submission" date="2019-10" db="EMBL/GenBank/DDBJ databases">
        <title>Nocardia macrotermitis sp. nov. and Nocardia aurantia sp. nov., isolated from the gut of fungus growing-termite Macrotermes natalensis.</title>
        <authorList>
            <person name="Benndorf R."/>
            <person name="Schwitalla J."/>
            <person name="Martin K."/>
            <person name="De Beer W."/>
            <person name="Kaster A.-K."/>
            <person name="Vollmers J."/>
            <person name="Poulsen M."/>
            <person name="Beemelmanns C."/>
        </authorList>
    </citation>
    <scope>NUCLEOTIDE SEQUENCE [LARGE SCALE GENOMIC DNA]</scope>
    <source>
        <strain evidence="3 4">RB20</strain>
    </source>
</reference>
<sequence>MNAASQHNAASQDLDDQTLPTIGEFLAAVGATPVVVYPEYPGVPVVLLDIPGDWHGVVREVLPNAFGAWALPAEAGSVAAESGWVENAVLMVWRLSLPVDPRAVMRCAFTDSRRLPDWVELGGDVEDYDGFPSAEISGMYTYADLSLWMSTRYLIASTPTGQYLLQLTVTTFAAGADEGTFIAESFSVQVPPARPGVGAHDLRTGPQPVVVPEDAGFRSGMYQPESESRWRQADYGDSVESFEPEGVARRGDGVIGGYESVPEQVVPRSNRPVTGAHAVVRDQGFDTPAHGYESTDPDAYSTIMGVEPAAAESDPRGSHRREPGAPSTGNMDFRI</sequence>
<comment type="caution">
    <text evidence="3">The sequence shown here is derived from an EMBL/GenBank/DDBJ whole genome shotgun (WGS) entry which is preliminary data.</text>
</comment>
<dbReference type="RefSeq" id="WP_153408453.1">
    <property type="nucleotide sequence ID" value="NZ_WEGK01000002.1"/>
</dbReference>
<feature type="region of interest" description="Disordered" evidence="2">
    <location>
        <begin position="307"/>
        <end position="335"/>
    </location>
</feature>
<dbReference type="Gene3D" id="3.40.1000.10">
    <property type="entry name" value="Mog1/PsbP, alpha/beta/alpha sandwich"/>
    <property type="match status" value="1"/>
</dbReference>
<evidence type="ECO:0000313" key="3">
    <source>
        <dbReference type="EMBL" id="MQY18335.1"/>
    </source>
</evidence>
<feature type="compositionally biased region" description="Basic and acidic residues" evidence="2">
    <location>
        <begin position="313"/>
        <end position="323"/>
    </location>
</feature>
<gene>
    <name evidence="3" type="ORF">NRB20_14110</name>
</gene>
<evidence type="ECO:0000256" key="1">
    <source>
        <dbReference type="ARBA" id="ARBA00022729"/>
    </source>
</evidence>
<dbReference type="EMBL" id="WEGK01000002">
    <property type="protein sequence ID" value="MQY18335.1"/>
    <property type="molecule type" value="Genomic_DNA"/>
</dbReference>
<accession>A0A7K0CXV3</accession>